<gene>
    <name evidence="1" type="ORF">DIATSA_LOCUS8172</name>
</gene>
<protein>
    <submittedName>
        <fullName evidence="1">Uncharacterized protein</fullName>
    </submittedName>
</protein>
<dbReference type="AlphaFoldDB" id="A0A9N9R6Z2"/>
<reference evidence="1" key="2">
    <citation type="submission" date="2022-10" db="EMBL/GenBank/DDBJ databases">
        <authorList>
            <consortium name="ENA_rothamsted_submissions"/>
            <consortium name="culmorum"/>
            <person name="King R."/>
        </authorList>
    </citation>
    <scope>NUCLEOTIDE SEQUENCE</scope>
</reference>
<keyword evidence="2" id="KW-1185">Reference proteome</keyword>
<dbReference type="Proteomes" id="UP001153714">
    <property type="component" value="Chromosome 22"/>
</dbReference>
<accession>A0A9N9R6Z2</accession>
<evidence type="ECO:0000313" key="2">
    <source>
        <dbReference type="Proteomes" id="UP001153714"/>
    </source>
</evidence>
<organism evidence="1 2">
    <name type="scientific">Diatraea saccharalis</name>
    <name type="common">sugarcane borer</name>
    <dbReference type="NCBI Taxonomy" id="40085"/>
    <lineage>
        <taxon>Eukaryota</taxon>
        <taxon>Metazoa</taxon>
        <taxon>Ecdysozoa</taxon>
        <taxon>Arthropoda</taxon>
        <taxon>Hexapoda</taxon>
        <taxon>Insecta</taxon>
        <taxon>Pterygota</taxon>
        <taxon>Neoptera</taxon>
        <taxon>Endopterygota</taxon>
        <taxon>Lepidoptera</taxon>
        <taxon>Glossata</taxon>
        <taxon>Ditrysia</taxon>
        <taxon>Pyraloidea</taxon>
        <taxon>Crambidae</taxon>
        <taxon>Crambinae</taxon>
        <taxon>Diatraea</taxon>
    </lineage>
</organism>
<proteinExistence type="predicted"/>
<dbReference type="OrthoDB" id="7770689at2759"/>
<dbReference type="EMBL" id="OU893353">
    <property type="protein sequence ID" value="CAG9790506.1"/>
    <property type="molecule type" value="Genomic_DNA"/>
</dbReference>
<evidence type="ECO:0000313" key="1">
    <source>
        <dbReference type="EMBL" id="CAG9790506.1"/>
    </source>
</evidence>
<name>A0A9N9R6Z2_9NEOP</name>
<sequence length="124" mass="14847">MFRHSREIIRLPTEKTLTEQSNHIYEYNCNLCDEGGWSSETEVAFHGKVRHKEEFEDLVKSSSFANPVCLKEMKVHIRRDHKSTYVEPKKKFYYCMCGEEFRNAVLLKHHVFKMKNSDHYEISE</sequence>
<reference evidence="1" key="1">
    <citation type="submission" date="2021-12" db="EMBL/GenBank/DDBJ databases">
        <authorList>
            <person name="King R."/>
        </authorList>
    </citation>
    <scope>NUCLEOTIDE SEQUENCE</scope>
</reference>